<reference evidence="1" key="2">
    <citation type="journal article" date="2020" name="Nat. Commun.">
        <title>Large-scale genome sequencing of mycorrhizal fungi provides insights into the early evolution of symbiotic traits.</title>
        <authorList>
            <person name="Miyauchi S."/>
            <person name="Kiss E."/>
            <person name="Kuo A."/>
            <person name="Drula E."/>
            <person name="Kohler A."/>
            <person name="Sanchez-Garcia M."/>
            <person name="Morin E."/>
            <person name="Andreopoulos B."/>
            <person name="Barry K.W."/>
            <person name="Bonito G."/>
            <person name="Buee M."/>
            <person name="Carver A."/>
            <person name="Chen C."/>
            <person name="Cichocki N."/>
            <person name="Clum A."/>
            <person name="Culley D."/>
            <person name="Crous P.W."/>
            <person name="Fauchery L."/>
            <person name="Girlanda M."/>
            <person name="Hayes R.D."/>
            <person name="Keri Z."/>
            <person name="LaButti K."/>
            <person name="Lipzen A."/>
            <person name="Lombard V."/>
            <person name="Magnuson J."/>
            <person name="Maillard F."/>
            <person name="Murat C."/>
            <person name="Nolan M."/>
            <person name="Ohm R.A."/>
            <person name="Pangilinan J."/>
            <person name="Pereira M.F."/>
            <person name="Perotto S."/>
            <person name="Peter M."/>
            <person name="Pfister S."/>
            <person name="Riley R."/>
            <person name="Sitrit Y."/>
            <person name="Stielow J.B."/>
            <person name="Szollosi G."/>
            <person name="Zifcakova L."/>
            <person name="Stursova M."/>
            <person name="Spatafora J.W."/>
            <person name="Tedersoo L."/>
            <person name="Vaario L.M."/>
            <person name="Yamada A."/>
            <person name="Yan M."/>
            <person name="Wang P."/>
            <person name="Xu J."/>
            <person name="Bruns T."/>
            <person name="Baldrian P."/>
            <person name="Vilgalys R."/>
            <person name="Dunand C."/>
            <person name="Henrissat B."/>
            <person name="Grigoriev I.V."/>
            <person name="Hibbett D."/>
            <person name="Nagy L.G."/>
            <person name="Martin F.M."/>
        </authorList>
    </citation>
    <scope>NUCLEOTIDE SEQUENCE</scope>
    <source>
        <strain evidence="1">P2</strain>
    </source>
</reference>
<comment type="caution">
    <text evidence="1">The sequence shown here is derived from an EMBL/GenBank/DDBJ whole genome shotgun (WGS) entry which is preliminary data.</text>
</comment>
<protein>
    <submittedName>
        <fullName evidence="1">Uncharacterized protein</fullName>
    </submittedName>
</protein>
<gene>
    <name evidence="1" type="ORF">BDM02DRAFT_3030252</name>
</gene>
<name>A0ACB6ZA63_THEGA</name>
<sequence>MEVPRNNSNSTVTSSTRAMANTPTLDTTTRTTIHHTIRTAATMLTTTINPIRHTTRGDTISIPELLGIETIWIGTPRAQRVNRPPRHRRRTRRPRLRMNRMTRWFRQKSFKNWRADDRENLWTRGSRARTCGRFFCCTVMITVFLIISILLSLALWVKPPNVIVANPVQNDTQPFTFQNGELAFNLGANITVDNPNYFGVGLNKVELDLIYPINNYPVGGGVRQNINIKSNTQTNFTFPFSLNYNVSDTSGTAVLQDIVNKCRASQDLKVNYKLKLSLWIIIVSISPTITNSFTIGCPVDPAELEVRTPLWTASVLLC</sequence>
<evidence type="ECO:0000313" key="2">
    <source>
        <dbReference type="Proteomes" id="UP000886501"/>
    </source>
</evidence>
<reference evidence="1" key="1">
    <citation type="submission" date="2019-10" db="EMBL/GenBank/DDBJ databases">
        <authorList>
            <consortium name="DOE Joint Genome Institute"/>
            <person name="Kuo A."/>
            <person name="Miyauchi S."/>
            <person name="Kiss E."/>
            <person name="Drula E."/>
            <person name="Kohler A."/>
            <person name="Sanchez-Garcia M."/>
            <person name="Andreopoulos B."/>
            <person name="Barry K.W."/>
            <person name="Bonito G."/>
            <person name="Buee M."/>
            <person name="Carver A."/>
            <person name="Chen C."/>
            <person name="Cichocki N."/>
            <person name="Clum A."/>
            <person name="Culley D."/>
            <person name="Crous P.W."/>
            <person name="Fauchery L."/>
            <person name="Girlanda M."/>
            <person name="Hayes R."/>
            <person name="Keri Z."/>
            <person name="Labutti K."/>
            <person name="Lipzen A."/>
            <person name="Lombard V."/>
            <person name="Magnuson J."/>
            <person name="Maillard F."/>
            <person name="Morin E."/>
            <person name="Murat C."/>
            <person name="Nolan M."/>
            <person name="Ohm R."/>
            <person name="Pangilinan J."/>
            <person name="Pereira M."/>
            <person name="Perotto S."/>
            <person name="Peter M."/>
            <person name="Riley R."/>
            <person name="Sitrit Y."/>
            <person name="Stielow B."/>
            <person name="Szollosi G."/>
            <person name="Zifcakova L."/>
            <person name="Stursova M."/>
            <person name="Spatafora J.W."/>
            <person name="Tedersoo L."/>
            <person name="Vaario L.-M."/>
            <person name="Yamada A."/>
            <person name="Yan M."/>
            <person name="Wang P."/>
            <person name="Xu J."/>
            <person name="Bruns T."/>
            <person name="Baldrian P."/>
            <person name="Vilgalys R."/>
            <person name="Henrissat B."/>
            <person name="Grigoriev I.V."/>
            <person name="Hibbett D."/>
            <person name="Nagy L.G."/>
            <person name="Martin F.M."/>
        </authorList>
    </citation>
    <scope>NUCLEOTIDE SEQUENCE</scope>
    <source>
        <strain evidence="1">P2</strain>
    </source>
</reference>
<organism evidence="1 2">
    <name type="scientific">Thelephora ganbajun</name>
    <name type="common">Ganba fungus</name>
    <dbReference type="NCBI Taxonomy" id="370292"/>
    <lineage>
        <taxon>Eukaryota</taxon>
        <taxon>Fungi</taxon>
        <taxon>Dikarya</taxon>
        <taxon>Basidiomycota</taxon>
        <taxon>Agaricomycotina</taxon>
        <taxon>Agaricomycetes</taxon>
        <taxon>Thelephorales</taxon>
        <taxon>Thelephoraceae</taxon>
        <taxon>Thelephora</taxon>
    </lineage>
</organism>
<dbReference type="Proteomes" id="UP000886501">
    <property type="component" value="Unassembled WGS sequence"/>
</dbReference>
<keyword evidence="2" id="KW-1185">Reference proteome</keyword>
<evidence type="ECO:0000313" key="1">
    <source>
        <dbReference type="EMBL" id="KAF9646387.1"/>
    </source>
</evidence>
<dbReference type="EMBL" id="MU118059">
    <property type="protein sequence ID" value="KAF9646387.1"/>
    <property type="molecule type" value="Genomic_DNA"/>
</dbReference>
<accession>A0ACB6ZA63</accession>
<proteinExistence type="predicted"/>